<dbReference type="InterPro" id="IPR011335">
    <property type="entry name" value="Restrct_endonuc-II-like"/>
</dbReference>
<dbReference type="EMBL" id="JAENGP010000003">
    <property type="protein sequence ID" value="MBK1780200.1"/>
    <property type="molecule type" value="Genomic_DNA"/>
</dbReference>
<keyword evidence="2" id="KW-0378">Hydrolase</keyword>
<dbReference type="InterPro" id="IPR052906">
    <property type="entry name" value="Type_IV_Methyl-Rstrct_Enzyme"/>
</dbReference>
<dbReference type="InterPro" id="IPR007560">
    <property type="entry name" value="Restrct_endonuc_IV_Mrr"/>
</dbReference>
<dbReference type="Pfam" id="PF04471">
    <property type="entry name" value="Mrr_cat"/>
    <property type="match status" value="1"/>
</dbReference>
<evidence type="ECO:0000259" key="1">
    <source>
        <dbReference type="Pfam" id="PF04471"/>
    </source>
</evidence>
<keyword evidence="3" id="KW-1185">Reference proteome</keyword>
<dbReference type="Gene3D" id="3.40.1350.10">
    <property type="match status" value="1"/>
</dbReference>
<feature type="domain" description="Restriction endonuclease type IV Mrr" evidence="1">
    <location>
        <begin position="47"/>
        <end position="150"/>
    </location>
</feature>
<accession>A0ABS1EB62</accession>
<protein>
    <submittedName>
        <fullName evidence="2">Restriction endonuclease</fullName>
    </submittedName>
</protein>
<evidence type="ECO:0000313" key="2">
    <source>
        <dbReference type="EMBL" id="MBK1780200.1"/>
    </source>
</evidence>
<dbReference type="GO" id="GO:0004519">
    <property type="term" value="F:endonuclease activity"/>
    <property type="evidence" value="ECO:0007669"/>
    <property type="project" value="UniProtKB-KW"/>
</dbReference>
<dbReference type="SUPFAM" id="SSF52980">
    <property type="entry name" value="Restriction endonuclease-like"/>
    <property type="match status" value="1"/>
</dbReference>
<evidence type="ECO:0000313" key="3">
    <source>
        <dbReference type="Proteomes" id="UP000635316"/>
    </source>
</evidence>
<comment type="caution">
    <text evidence="2">The sequence shown here is derived from an EMBL/GenBank/DDBJ whole genome shotgun (WGS) entry which is preliminary data.</text>
</comment>
<reference evidence="2 3" key="1">
    <citation type="submission" date="2020-12" db="EMBL/GenBank/DDBJ databases">
        <authorList>
            <person name="Lu T."/>
            <person name="Wang Q."/>
            <person name="Han X."/>
        </authorList>
    </citation>
    <scope>NUCLEOTIDE SEQUENCE [LARGE SCALE GENOMIC DNA]</scope>
    <source>
        <strain evidence="2 3">WQ 585</strain>
    </source>
</reference>
<dbReference type="PANTHER" id="PTHR30015:SF7">
    <property type="entry name" value="TYPE IV METHYL-DIRECTED RESTRICTION ENZYME ECOKMRR"/>
    <property type="match status" value="1"/>
</dbReference>
<keyword evidence="2" id="KW-0255">Endonuclease</keyword>
<organism evidence="2 3">
    <name type="scientific">Advenella mandrilli</name>
    <dbReference type="NCBI Taxonomy" id="2800330"/>
    <lineage>
        <taxon>Bacteria</taxon>
        <taxon>Pseudomonadati</taxon>
        <taxon>Pseudomonadota</taxon>
        <taxon>Betaproteobacteria</taxon>
        <taxon>Burkholderiales</taxon>
        <taxon>Alcaligenaceae</taxon>
    </lineage>
</organism>
<dbReference type="Proteomes" id="UP000635316">
    <property type="component" value="Unassembled WGS sequence"/>
</dbReference>
<proteinExistence type="predicted"/>
<dbReference type="InterPro" id="IPR011856">
    <property type="entry name" value="tRNA_endonuc-like_dom_sf"/>
</dbReference>
<name>A0ABS1EB62_9BURK</name>
<keyword evidence="2" id="KW-0540">Nuclease</keyword>
<dbReference type="PANTHER" id="PTHR30015">
    <property type="entry name" value="MRR RESTRICTION SYSTEM PROTEIN"/>
    <property type="match status" value="1"/>
</dbReference>
<gene>
    <name evidence="2" type="ORF">JHL22_03120</name>
</gene>
<sequence length="156" mass="17863">MDTYIVLSLLIVAAAYFIWRRKKSSVSYIQLNNRRIPLSEVQGFPEEKIAALITSLFQSKGYRVQNTRDELHKVADFLIEKEGSRGFVSVRHWGATKVGVSQISQEVIGMNQQNSDHSYIFTTGRFEKEASEMAKYNRNLFLVDGRQLNIMIANAK</sequence>
<dbReference type="RefSeq" id="WP_200233717.1">
    <property type="nucleotide sequence ID" value="NZ_JAENGP010000003.1"/>
</dbReference>